<keyword evidence="2" id="KW-1185">Reference proteome</keyword>
<accession>A0AAW3JT88</accession>
<dbReference type="AlphaFoldDB" id="A0AAW3JT88"/>
<sequence>MNHGRNRNKIYEPQVFDVSNVKRKYSSKAAYDISDSMTDDTVNYISVDEPEYNKASKFVKAADILVSGTVAAQETKMLETGTDKEKMPYTIYKIEVKDKYKGDCSSTIYAKRLGGKIDGRDNILSGAADINVGESYVFALKDYGNGDYGFVNTTQSAMALKKSSIYEYGGINRKDVLALADTASVRRMAADEKIYGTEKELKKASDVVVIGEVIDYSYEVIEDNLYTIWKVKADRVEKGKEKSEIIYIKTLGGRKDTLISLVENMTKIECGNSYKFYLKDYGTDYYGLTNYSESIIKLRVVTIID</sequence>
<protein>
    <submittedName>
        <fullName evidence="1">Uncharacterized protein</fullName>
    </submittedName>
</protein>
<gene>
    <name evidence="1" type="ORF">APZ18_11865</name>
</gene>
<comment type="caution">
    <text evidence="1">The sequence shown here is derived from an EMBL/GenBank/DDBJ whole genome shotgun (WGS) entry which is preliminary data.</text>
</comment>
<evidence type="ECO:0000313" key="1">
    <source>
        <dbReference type="EMBL" id="KQC85375.1"/>
    </source>
</evidence>
<name>A0AAW3JT88_9FIRM</name>
<proteinExistence type="predicted"/>
<reference evidence="1 2" key="1">
    <citation type="submission" date="2015-10" db="EMBL/GenBank/DDBJ databases">
        <title>Butyribacter intestini gen. nov., sp. nov., a butyric acid-producing bacterium of the family Lachnospiraceae isolated from the human faeces.</title>
        <authorList>
            <person name="Zou Y."/>
            <person name="Xue W."/>
            <person name="Luo G."/>
            <person name="Lv M."/>
        </authorList>
    </citation>
    <scope>NUCLEOTIDE SEQUENCE [LARGE SCALE GENOMIC DNA]</scope>
    <source>
        <strain evidence="1 2">TF01-11</strain>
    </source>
</reference>
<organism evidence="1 2">
    <name type="scientific">Butyribacter intestini</name>
    <dbReference type="NCBI Taxonomy" id="1703332"/>
    <lineage>
        <taxon>Bacteria</taxon>
        <taxon>Bacillati</taxon>
        <taxon>Bacillota</taxon>
        <taxon>Clostridia</taxon>
        <taxon>Lachnospirales</taxon>
        <taxon>Lachnospiraceae</taxon>
        <taxon>Butyribacter</taxon>
    </lineage>
</organism>
<dbReference type="RefSeq" id="WP_055945193.1">
    <property type="nucleotide sequence ID" value="NZ_LLKB01000005.1"/>
</dbReference>
<dbReference type="Proteomes" id="UP000050833">
    <property type="component" value="Unassembled WGS sequence"/>
</dbReference>
<dbReference type="EMBL" id="LLKB01000005">
    <property type="protein sequence ID" value="KQC85375.1"/>
    <property type="molecule type" value="Genomic_DNA"/>
</dbReference>
<evidence type="ECO:0000313" key="2">
    <source>
        <dbReference type="Proteomes" id="UP000050833"/>
    </source>
</evidence>